<sequence>MENPLGTNIVCQIGILCNDIVATAEAYKQVLGADYTVSETAPYEQSHTTFNGAPTPARIKQAFFDVGPNINIELIEPDHNPSAWRSYLDEHGECVHHIAFWVKDINGVISRLGEIGMPMVQRGEWDTGCYAYIDSQPQLKTVIELLANK</sequence>
<evidence type="ECO:0000313" key="2">
    <source>
        <dbReference type="EMBL" id="HIU47115.1"/>
    </source>
</evidence>
<dbReference type="AlphaFoldDB" id="A0A9D1LSF9"/>
<evidence type="ECO:0000313" key="3">
    <source>
        <dbReference type="Proteomes" id="UP000824123"/>
    </source>
</evidence>
<keyword evidence="1" id="KW-0479">Metal-binding</keyword>
<reference evidence="2" key="1">
    <citation type="submission" date="2020-10" db="EMBL/GenBank/DDBJ databases">
        <authorList>
            <person name="Gilroy R."/>
        </authorList>
    </citation>
    <scope>NUCLEOTIDE SEQUENCE</scope>
    <source>
        <strain evidence="2">ChiSxjej2B14-8506</strain>
    </source>
</reference>
<evidence type="ECO:0000256" key="1">
    <source>
        <dbReference type="ARBA" id="ARBA00022723"/>
    </source>
</evidence>
<dbReference type="PANTHER" id="PTHR43048">
    <property type="entry name" value="METHYLMALONYL-COA EPIMERASE"/>
    <property type="match status" value="1"/>
</dbReference>
<dbReference type="Proteomes" id="UP000824123">
    <property type="component" value="Unassembled WGS sequence"/>
</dbReference>
<dbReference type="SUPFAM" id="SSF54593">
    <property type="entry name" value="Glyoxalase/Bleomycin resistance protein/Dihydroxybiphenyl dioxygenase"/>
    <property type="match status" value="1"/>
</dbReference>
<protein>
    <submittedName>
        <fullName evidence="2">VOC family protein</fullName>
    </submittedName>
</protein>
<organism evidence="2 3">
    <name type="scientific">Candidatus Fimadaptatus faecigallinarum</name>
    <dbReference type="NCBI Taxonomy" id="2840814"/>
    <lineage>
        <taxon>Bacteria</taxon>
        <taxon>Bacillati</taxon>
        <taxon>Bacillota</taxon>
        <taxon>Clostridia</taxon>
        <taxon>Eubacteriales</taxon>
        <taxon>Candidatus Fimadaptatus</taxon>
    </lineage>
</organism>
<dbReference type="GO" id="GO:0046491">
    <property type="term" value="P:L-methylmalonyl-CoA metabolic process"/>
    <property type="evidence" value="ECO:0007669"/>
    <property type="project" value="TreeGrafter"/>
</dbReference>
<dbReference type="InterPro" id="IPR029068">
    <property type="entry name" value="Glyas_Bleomycin-R_OHBP_Dase"/>
</dbReference>
<reference evidence="2" key="2">
    <citation type="journal article" date="2021" name="PeerJ">
        <title>Extensive microbial diversity within the chicken gut microbiome revealed by metagenomics and culture.</title>
        <authorList>
            <person name="Gilroy R."/>
            <person name="Ravi A."/>
            <person name="Getino M."/>
            <person name="Pursley I."/>
            <person name="Horton D.L."/>
            <person name="Alikhan N.F."/>
            <person name="Baker D."/>
            <person name="Gharbi K."/>
            <person name="Hall N."/>
            <person name="Watson M."/>
            <person name="Adriaenssens E.M."/>
            <person name="Foster-Nyarko E."/>
            <person name="Jarju S."/>
            <person name="Secka A."/>
            <person name="Antonio M."/>
            <person name="Oren A."/>
            <person name="Chaudhuri R.R."/>
            <person name="La Ragione R."/>
            <person name="Hildebrand F."/>
            <person name="Pallen M.J."/>
        </authorList>
    </citation>
    <scope>NUCLEOTIDE SEQUENCE</scope>
    <source>
        <strain evidence="2">ChiSxjej2B14-8506</strain>
    </source>
</reference>
<comment type="caution">
    <text evidence="2">The sequence shown here is derived from an EMBL/GenBank/DDBJ whole genome shotgun (WGS) entry which is preliminary data.</text>
</comment>
<dbReference type="Gene3D" id="3.10.180.10">
    <property type="entry name" value="2,3-Dihydroxybiphenyl 1,2-Dioxygenase, domain 1"/>
    <property type="match status" value="1"/>
</dbReference>
<dbReference type="GO" id="GO:0046872">
    <property type="term" value="F:metal ion binding"/>
    <property type="evidence" value="ECO:0007669"/>
    <property type="project" value="UniProtKB-KW"/>
</dbReference>
<gene>
    <name evidence="2" type="ORF">IAC59_07635</name>
</gene>
<dbReference type="PANTHER" id="PTHR43048:SF3">
    <property type="entry name" value="METHYLMALONYL-COA EPIMERASE, MITOCHONDRIAL"/>
    <property type="match status" value="1"/>
</dbReference>
<dbReference type="GO" id="GO:0004493">
    <property type="term" value="F:methylmalonyl-CoA epimerase activity"/>
    <property type="evidence" value="ECO:0007669"/>
    <property type="project" value="TreeGrafter"/>
</dbReference>
<accession>A0A9D1LSF9</accession>
<proteinExistence type="predicted"/>
<dbReference type="EMBL" id="DVNK01000047">
    <property type="protein sequence ID" value="HIU47115.1"/>
    <property type="molecule type" value="Genomic_DNA"/>
</dbReference>
<dbReference type="InterPro" id="IPR051785">
    <property type="entry name" value="MMCE/EMCE_epimerase"/>
</dbReference>
<dbReference type="Pfam" id="PF13669">
    <property type="entry name" value="Glyoxalase_4"/>
    <property type="match status" value="1"/>
</dbReference>
<name>A0A9D1LSF9_9FIRM</name>